<dbReference type="Pfam" id="PF12831">
    <property type="entry name" value="FAD_oxidored"/>
    <property type="match status" value="1"/>
</dbReference>
<evidence type="ECO:0000313" key="1">
    <source>
        <dbReference type="EMBL" id="HCO22203.1"/>
    </source>
</evidence>
<reference evidence="1 2" key="1">
    <citation type="journal article" date="2018" name="Nat. Biotechnol.">
        <title>A standardized bacterial taxonomy based on genome phylogeny substantially revises the tree of life.</title>
        <authorList>
            <person name="Parks D.H."/>
            <person name="Chuvochina M."/>
            <person name="Waite D.W."/>
            <person name="Rinke C."/>
            <person name="Skarshewski A."/>
            <person name="Chaumeil P.A."/>
            <person name="Hugenholtz P."/>
        </authorList>
    </citation>
    <scope>NUCLEOTIDE SEQUENCE [LARGE SCALE GENOMIC DNA]</scope>
    <source>
        <strain evidence="1">UBA9375</strain>
    </source>
</reference>
<organism evidence="1 2">
    <name type="scientific">Gimesia maris</name>
    <dbReference type="NCBI Taxonomy" id="122"/>
    <lineage>
        <taxon>Bacteria</taxon>
        <taxon>Pseudomonadati</taxon>
        <taxon>Planctomycetota</taxon>
        <taxon>Planctomycetia</taxon>
        <taxon>Planctomycetales</taxon>
        <taxon>Planctomycetaceae</taxon>
        <taxon>Gimesia</taxon>
    </lineage>
</organism>
<evidence type="ECO:0000313" key="2">
    <source>
        <dbReference type="Proteomes" id="UP000263642"/>
    </source>
</evidence>
<feature type="non-terminal residue" evidence="1">
    <location>
        <position position="1"/>
    </location>
</feature>
<protein>
    <submittedName>
        <fullName evidence="1">FAD-dependent oxidoreductase</fullName>
    </submittedName>
</protein>
<comment type="caution">
    <text evidence="1">The sequence shown here is derived from an EMBL/GenBank/DDBJ whole genome shotgun (WGS) entry which is preliminary data.</text>
</comment>
<accession>A0A3D3R039</accession>
<gene>
    <name evidence="1" type="ORF">DIT97_03720</name>
</gene>
<proteinExistence type="predicted"/>
<name>A0A3D3R039_9PLAN</name>
<sequence length="49" mass="5106">ASARVIPPCYATGQAAGTAASLSLQQSVSPREVDIEHLRKTLQEQGAVV</sequence>
<dbReference type="Proteomes" id="UP000263642">
    <property type="component" value="Unassembled WGS sequence"/>
</dbReference>
<dbReference type="EMBL" id="DQAY01000023">
    <property type="protein sequence ID" value="HCO22203.1"/>
    <property type="molecule type" value="Genomic_DNA"/>
</dbReference>
<dbReference type="AlphaFoldDB" id="A0A3D3R039"/>